<reference evidence="1 2" key="1">
    <citation type="submission" date="2023-03" db="EMBL/GenBank/DDBJ databases">
        <title>High-quality genome of Scylla paramamosain provides insights in environmental adaptation.</title>
        <authorList>
            <person name="Zhang L."/>
        </authorList>
    </citation>
    <scope>NUCLEOTIDE SEQUENCE [LARGE SCALE GENOMIC DNA]</scope>
    <source>
        <strain evidence="1">LZ_2023a</strain>
        <tissue evidence="1">Muscle</tissue>
    </source>
</reference>
<gene>
    <name evidence="1" type="ORF">O3P69_017011</name>
</gene>
<accession>A0AAW0TWS3</accession>
<comment type="caution">
    <text evidence="1">The sequence shown here is derived from an EMBL/GenBank/DDBJ whole genome shotgun (WGS) entry which is preliminary data.</text>
</comment>
<name>A0AAW0TWS3_SCYPA</name>
<organism evidence="1 2">
    <name type="scientific">Scylla paramamosain</name>
    <name type="common">Mud crab</name>
    <dbReference type="NCBI Taxonomy" id="85552"/>
    <lineage>
        <taxon>Eukaryota</taxon>
        <taxon>Metazoa</taxon>
        <taxon>Ecdysozoa</taxon>
        <taxon>Arthropoda</taxon>
        <taxon>Crustacea</taxon>
        <taxon>Multicrustacea</taxon>
        <taxon>Malacostraca</taxon>
        <taxon>Eumalacostraca</taxon>
        <taxon>Eucarida</taxon>
        <taxon>Decapoda</taxon>
        <taxon>Pleocyemata</taxon>
        <taxon>Brachyura</taxon>
        <taxon>Eubrachyura</taxon>
        <taxon>Portunoidea</taxon>
        <taxon>Portunidae</taxon>
        <taxon>Portuninae</taxon>
        <taxon>Scylla</taxon>
    </lineage>
</organism>
<protein>
    <submittedName>
        <fullName evidence="1">Uncharacterized protein</fullName>
    </submittedName>
</protein>
<dbReference type="EMBL" id="JARAKH010000024">
    <property type="protein sequence ID" value="KAK8391065.1"/>
    <property type="molecule type" value="Genomic_DNA"/>
</dbReference>
<dbReference type="AlphaFoldDB" id="A0AAW0TWS3"/>
<sequence length="132" mass="15052">MGCLVGIEEVEGRGRVGKGKRRGEVGWKERGGWVEGNSGQQGQYYAGRSGGWRLESVCVVWWASDIYQLRGSLMFHTQQYTFTQLWCWLCGLLSVLPALIQPTRLKILSFLTSPQFARIKTSQPIVLFQRQR</sequence>
<evidence type="ECO:0000313" key="2">
    <source>
        <dbReference type="Proteomes" id="UP001487740"/>
    </source>
</evidence>
<keyword evidence="2" id="KW-1185">Reference proteome</keyword>
<proteinExistence type="predicted"/>
<dbReference type="Proteomes" id="UP001487740">
    <property type="component" value="Unassembled WGS sequence"/>
</dbReference>
<evidence type="ECO:0000313" key="1">
    <source>
        <dbReference type="EMBL" id="KAK8391065.1"/>
    </source>
</evidence>